<evidence type="ECO:0000256" key="2">
    <source>
        <dbReference type="ARBA" id="ARBA00021980"/>
    </source>
</evidence>
<dbReference type="GO" id="GO:0005829">
    <property type="term" value="C:cytosol"/>
    <property type="evidence" value="ECO:0007669"/>
    <property type="project" value="TreeGrafter"/>
</dbReference>
<gene>
    <name evidence="5" type="ORF">HMPREF9625_01261</name>
</gene>
<evidence type="ECO:0000313" key="6">
    <source>
        <dbReference type="Proteomes" id="UP000018461"/>
    </source>
</evidence>
<dbReference type="GO" id="GO:0009116">
    <property type="term" value="P:nucleoside metabolic process"/>
    <property type="evidence" value="ECO:0007669"/>
    <property type="project" value="InterPro"/>
</dbReference>
<sequence length="255" mass="28586">MKTLYMGVEKGSVAPYVLFSGDPFRVERIKEYLDNPVSLGFRREFNSYTGTYKGVPITVSSTGMGAPTAAIAMEEMYEAGMKVAVRMGTVMALRDELLGKFLIPIGAIRREKTSETYVEQGYPAVPDFSLVEIYNETVKDFGSEYQNGITCTMDGFYSQMHDSGFSREFGRDLSPIFDELKRIKVSGIDMESSCLLTLGQLMGVKTCILTMTTVLENLKKVLLGEEREKAEDLLCKVALEGIYRYQRKEDNNHGI</sequence>
<organism evidence="5 6">
    <name type="scientific">Oribacterium parvum ACB1</name>
    <dbReference type="NCBI Taxonomy" id="796943"/>
    <lineage>
        <taxon>Bacteria</taxon>
        <taxon>Bacillati</taxon>
        <taxon>Bacillota</taxon>
        <taxon>Clostridia</taxon>
        <taxon>Lachnospirales</taxon>
        <taxon>Lachnospiraceae</taxon>
        <taxon>Oribacterium</taxon>
    </lineage>
</organism>
<comment type="caution">
    <text evidence="5">The sequence shown here is derived from an EMBL/GenBank/DDBJ whole genome shotgun (WGS) entry which is preliminary data.</text>
</comment>
<dbReference type="InterPro" id="IPR035994">
    <property type="entry name" value="Nucleoside_phosphorylase_sf"/>
</dbReference>
<evidence type="ECO:0000256" key="1">
    <source>
        <dbReference type="ARBA" id="ARBA00011888"/>
    </source>
</evidence>
<accession>G9WPH8</accession>
<reference evidence="5" key="1">
    <citation type="submission" date="2011-08" db="EMBL/GenBank/DDBJ databases">
        <authorList>
            <consortium name="The Broad Institute Genome Sequencing Platform"/>
            <person name="Earl A."/>
            <person name="Ward D."/>
            <person name="Feldgarden M."/>
            <person name="Gevers D."/>
            <person name="Sizova M."/>
            <person name="Hazen A."/>
            <person name="Epstein S."/>
            <person name="Young S.K."/>
            <person name="Zeng Q."/>
            <person name="Gargeya S."/>
            <person name="Fitzgerald M."/>
            <person name="Haas B."/>
            <person name="Abouelleil A."/>
            <person name="Alvarado L."/>
            <person name="Arachchi H.M."/>
            <person name="Berlin A."/>
            <person name="Brown A."/>
            <person name="Chapman S.B."/>
            <person name="Chen Z."/>
            <person name="Dunbar C."/>
            <person name="Freedman E."/>
            <person name="Gearin G."/>
            <person name="Gellesch M."/>
            <person name="Goldberg J."/>
            <person name="Griggs A."/>
            <person name="Gujja S."/>
            <person name="Heiman D."/>
            <person name="Howarth C."/>
            <person name="Larson L."/>
            <person name="Lui A."/>
            <person name="MacDonald P.J.P."/>
            <person name="Montmayeur A."/>
            <person name="Murphy C."/>
            <person name="Neiman D."/>
            <person name="Pearson M."/>
            <person name="Priest M."/>
            <person name="Roberts A."/>
            <person name="Saif S."/>
            <person name="Shea T."/>
            <person name="Shenoy N."/>
            <person name="Sisk P."/>
            <person name="Stolte C."/>
            <person name="Sykes S."/>
            <person name="Wortman J."/>
            <person name="Nusbaum C."/>
            <person name="Birren B."/>
        </authorList>
    </citation>
    <scope>NUCLEOTIDE SEQUENCE</scope>
    <source>
        <strain evidence="5">ACB1</strain>
    </source>
</reference>
<evidence type="ECO:0000313" key="5">
    <source>
        <dbReference type="EMBL" id="EHL10261.1"/>
    </source>
</evidence>
<keyword evidence="6" id="KW-1185">Reference proteome</keyword>
<comment type="catalytic activity">
    <reaction evidence="3">
        <text>uridine + phosphate = alpha-D-ribose 1-phosphate + uracil</text>
        <dbReference type="Rhea" id="RHEA:24388"/>
        <dbReference type="ChEBI" id="CHEBI:16704"/>
        <dbReference type="ChEBI" id="CHEBI:17568"/>
        <dbReference type="ChEBI" id="CHEBI:43474"/>
        <dbReference type="ChEBI" id="CHEBI:57720"/>
        <dbReference type="EC" id="2.4.2.3"/>
    </reaction>
</comment>
<dbReference type="HOGENOM" id="CLU_068457_0_0_9"/>
<dbReference type="SUPFAM" id="SSF53167">
    <property type="entry name" value="Purine and uridine phosphorylases"/>
    <property type="match status" value="1"/>
</dbReference>
<dbReference type="STRING" id="796943.HMPREF9625_01261"/>
<dbReference type="InterPro" id="IPR000845">
    <property type="entry name" value="Nucleoside_phosphorylase_d"/>
</dbReference>
<dbReference type="CDD" id="cd17767">
    <property type="entry name" value="UP_EcUdp-like"/>
    <property type="match status" value="1"/>
</dbReference>
<dbReference type="AlphaFoldDB" id="G9WPH8"/>
<evidence type="ECO:0000259" key="4">
    <source>
        <dbReference type="Pfam" id="PF01048"/>
    </source>
</evidence>
<proteinExistence type="predicted"/>
<dbReference type="GO" id="GO:0004850">
    <property type="term" value="F:uridine phosphorylase activity"/>
    <property type="evidence" value="ECO:0007669"/>
    <property type="project" value="UniProtKB-EC"/>
</dbReference>
<reference evidence="5" key="2">
    <citation type="submission" date="2013-03" db="EMBL/GenBank/DDBJ databases">
        <title>The Genome Sequence of Oribacterium sp. ACB1.</title>
        <authorList>
            <consortium name="The Broad Institute Genomics Platform"/>
            <consortium name="The Broad Institute Genome Sequencing Center for Infectious Disease"/>
            <person name="Earl A."/>
            <person name="Ward D."/>
            <person name="Feldgarden M."/>
            <person name="Gevers D."/>
            <person name="Sizova M."/>
            <person name="Hazen A."/>
            <person name="Epstein S."/>
            <person name="Walker B."/>
            <person name="Young S."/>
            <person name="Zeng Q."/>
            <person name="Gargeya S."/>
            <person name="Fitzgerald M."/>
            <person name="Haas B."/>
            <person name="Abouelleil A."/>
            <person name="Allen A.W."/>
            <person name="Alvarado L."/>
            <person name="Arachchi H.M."/>
            <person name="Berlin A.M."/>
            <person name="Chapman S.B."/>
            <person name="Gainer-Dewar J."/>
            <person name="Goldberg J."/>
            <person name="Griggs A."/>
            <person name="Gujja S."/>
            <person name="Hansen M."/>
            <person name="Howarth C."/>
            <person name="Imamovic A."/>
            <person name="Ireland A."/>
            <person name="Larimer J."/>
            <person name="McCowan C."/>
            <person name="Murphy C."/>
            <person name="Pearson M."/>
            <person name="Poon T.W."/>
            <person name="Priest M."/>
            <person name="Roberts A."/>
            <person name="Saif S."/>
            <person name="Shea T."/>
            <person name="Sisk P."/>
            <person name="Sykes S."/>
            <person name="Wortman J."/>
            <person name="Nusbaum C."/>
            <person name="Birren B."/>
        </authorList>
    </citation>
    <scope>NUCLEOTIDE SEQUENCE [LARGE SCALE GENOMIC DNA]</scope>
    <source>
        <strain evidence="5">ACB1</strain>
    </source>
</reference>
<evidence type="ECO:0000256" key="3">
    <source>
        <dbReference type="ARBA" id="ARBA00048447"/>
    </source>
</evidence>
<dbReference type="PANTHER" id="PTHR43691">
    <property type="entry name" value="URIDINE PHOSPHORYLASE"/>
    <property type="match status" value="1"/>
</dbReference>
<dbReference type="Proteomes" id="UP000018461">
    <property type="component" value="Unassembled WGS sequence"/>
</dbReference>
<feature type="domain" description="Nucleoside phosphorylase" evidence="4">
    <location>
        <begin position="16"/>
        <end position="213"/>
    </location>
</feature>
<dbReference type="EC" id="2.4.2.3" evidence="1"/>
<dbReference type="Gene3D" id="3.40.50.1580">
    <property type="entry name" value="Nucleoside phosphorylase domain"/>
    <property type="match status" value="1"/>
</dbReference>
<dbReference type="EMBL" id="AFZC02000001">
    <property type="protein sequence ID" value="EHL10261.1"/>
    <property type="molecule type" value="Genomic_DNA"/>
</dbReference>
<dbReference type="PATRIC" id="fig|796943.3.peg.1704"/>
<name>G9WPH8_9FIRM</name>
<dbReference type="Pfam" id="PF01048">
    <property type="entry name" value="PNP_UDP_1"/>
    <property type="match status" value="1"/>
</dbReference>
<protein>
    <recommendedName>
        <fullName evidence="2">Uridine phosphorylase</fullName>
        <ecNumber evidence="1">2.4.2.3</ecNumber>
    </recommendedName>
</protein>
<dbReference type="PANTHER" id="PTHR43691:SF11">
    <property type="entry name" value="FI09636P-RELATED"/>
    <property type="match status" value="1"/>
</dbReference>
<dbReference type="RefSeq" id="WP_009535108.1">
    <property type="nucleotide sequence ID" value="NZ_KE148312.1"/>
</dbReference>